<reference evidence="1" key="1">
    <citation type="submission" date="2014-11" db="EMBL/GenBank/DDBJ databases">
        <authorList>
            <person name="Amaro Gonzalez C."/>
        </authorList>
    </citation>
    <scope>NUCLEOTIDE SEQUENCE</scope>
</reference>
<sequence>MGVISTSDKGVKSYRRPLEIINHQSPAFKMESIIRLRTPNFMNIHHPHTKHNSDC</sequence>
<protein>
    <submittedName>
        <fullName evidence="1">Uncharacterized protein</fullName>
    </submittedName>
</protein>
<reference evidence="1" key="2">
    <citation type="journal article" date="2015" name="Fish Shellfish Immunol.">
        <title>Early steps in the European eel (Anguilla anguilla)-Vibrio vulnificus interaction in the gills: Role of the RtxA13 toxin.</title>
        <authorList>
            <person name="Callol A."/>
            <person name="Pajuelo D."/>
            <person name="Ebbesson L."/>
            <person name="Teles M."/>
            <person name="MacKenzie S."/>
            <person name="Amaro C."/>
        </authorList>
    </citation>
    <scope>NUCLEOTIDE SEQUENCE</scope>
</reference>
<organism evidence="1">
    <name type="scientific">Anguilla anguilla</name>
    <name type="common">European freshwater eel</name>
    <name type="synonym">Muraena anguilla</name>
    <dbReference type="NCBI Taxonomy" id="7936"/>
    <lineage>
        <taxon>Eukaryota</taxon>
        <taxon>Metazoa</taxon>
        <taxon>Chordata</taxon>
        <taxon>Craniata</taxon>
        <taxon>Vertebrata</taxon>
        <taxon>Euteleostomi</taxon>
        <taxon>Actinopterygii</taxon>
        <taxon>Neopterygii</taxon>
        <taxon>Teleostei</taxon>
        <taxon>Anguilliformes</taxon>
        <taxon>Anguillidae</taxon>
        <taxon>Anguilla</taxon>
    </lineage>
</organism>
<dbReference type="AlphaFoldDB" id="A0A0E9TGQ3"/>
<dbReference type="EMBL" id="GBXM01056477">
    <property type="protein sequence ID" value="JAH52100.1"/>
    <property type="molecule type" value="Transcribed_RNA"/>
</dbReference>
<evidence type="ECO:0000313" key="1">
    <source>
        <dbReference type="EMBL" id="JAH52100.1"/>
    </source>
</evidence>
<name>A0A0E9TGQ3_ANGAN</name>
<proteinExistence type="predicted"/>
<accession>A0A0E9TGQ3</accession>